<sequence>MSHAIYWTDEAHETFDAIVLIIEDKWGFKQAGVFVKRVQQILSLIAEQPYLFRASITHDLRQAIISKQTSMFYEVKENSINILFFWDNRQEPLFDL</sequence>
<evidence type="ECO:0000256" key="1">
    <source>
        <dbReference type="ARBA" id="ARBA00022649"/>
    </source>
</evidence>
<dbReference type="Pfam" id="PF05016">
    <property type="entry name" value="ParE_toxin"/>
    <property type="match status" value="1"/>
</dbReference>
<dbReference type="RefSeq" id="WP_191175510.1">
    <property type="nucleotide sequence ID" value="NZ_JACWMW010000002.1"/>
</dbReference>
<comment type="caution">
    <text evidence="2">The sequence shown here is derived from an EMBL/GenBank/DDBJ whole genome shotgun (WGS) entry which is preliminary data.</text>
</comment>
<dbReference type="Gene3D" id="3.30.2310.20">
    <property type="entry name" value="RelE-like"/>
    <property type="match status" value="1"/>
</dbReference>
<keyword evidence="3" id="KW-1185">Reference proteome</keyword>
<evidence type="ECO:0000313" key="2">
    <source>
        <dbReference type="EMBL" id="MBD1385649.1"/>
    </source>
</evidence>
<dbReference type="EMBL" id="JACWMW010000002">
    <property type="protein sequence ID" value="MBD1385649.1"/>
    <property type="molecule type" value="Genomic_DNA"/>
</dbReference>
<proteinExistence type="predicted"/>
<keyword evidence="1" id="KW-1277">Toxin-antitoxin system</keyword>
<dbReference type="InterPro" id="IPR035093">
    <property type="entry name" value="RelE/ParE_toxin_dom_sf"/>
</dbReference>
<dbReference type="Proteomes" id="UP000618754">
    <property type="component" value="Unassembled WGS sequence"/>
</dbReference>
<organism evidence="2 3">
    <name type="scientific">Mucilaginibacter rigui</name>
    <dbReference type="NCBI Taxonomy" id="534635"/>
    <lineage>
        <taxon>Bacteria</taxon>
        <taxon>Pseudomonadati</taxon>
        <taxon>Bacteroidota</taxon>
        <taxon>Sphingobacteriia</taxon>
        <taxon>Sphingobacteriales</taxon>
        <taxon>Sphingobacteriaceae</taxon>
        <taxon>Mucilaginibacter</taxon>
    </lineage>
</organism>
<reference evidence="2 3" key="1">
    <citation type="submission" date="2020-09" db="EMBL/GenBank/DDBJ databases">
        <title>Novel species of Mucilaginibacter isolated from a glacier on the Tibetan Plateau.</title>
        <authorList>
            <person name="Liu Q."/>
            <person name="Xin Y.-H."/>
        </authorList>
    </citation>
    <scope>NUCLEOTIDE SEQUENCE [LARGE SCALE GENOMIC DNA]</scope>
    <source>
        <strain evidence="2 3">CGMCC 1.13878</strain>
    </source>
</reference>
<evidence type="ECO:0000313" key="3">
    <source>
        <dbReference type="Proteomes" id="UP000618754"/>
    </source>
</evidence>
<dbReference type="InterPro" id="IPR007712">
    <property type="entry name" value="RelE/ParE_toxin"/>
</dbReference>
<accession>A0ABR7X4Z0</accession>
<gene>
    <name evidence="2" type="ORF">IDJ75_10200</name>
</gene>
<name>A0ABR7X4Z0_9SPHI</name>
<protein>
    <submittedName>
        <fullName evidence="2">Type II toxin-antitoxin system RelE/ParE family toxin</fullName>
    </submittedName>
</protein>